<evidence type="ECO:0000313" key="1">
    <source>
        <dbReference type="EMBL" id="PAV07608.1"/>
    </source>
</evidence>
<evidence type="ECO:0000313" key="2">
    <source>
        <dbReference type="EMBL" id="PWL08068.1"/>
    </source>
</evidence>
<dbReference type="EMBL" id="LWMS01000031">
    <property type="protein sequence ID" value="PWL08068.1"/>
    <property type="molecule type" value="Genomic_DNA"/>
</dbReference>
<proteinExistence type="predicted"/>
<reference evidence="2 4" key="1">
    <citation type="submission" date="2016-04" db="EMBL/GenBank/DDBJ databases">
        <title>Genome sequence of Methanosphaera cuniculi DSM 4103.</title>
        <authorList>
            <person name="Poehlein A."/>
            <person name="Seedorf H."/>
            <person name="Daniel R."/>
        </authorList>
    </citation>
    <scope>NUCLEOTIDE SEQUENCE [LARGE SCALE GENOMIC DNA]</scope>
    <source>
        <strain evidence="2 4">DSM 4103</strain>
    </source>
</reference>
<accession>A0A2A2HE53</accession>
<evidence type="ECO:0000313" key="4">
    <source>
        <dbReference type="Proteomes" id="UP000246004"/>
    </source>
</evidence>
<protein>
    <submittedName>
        <fullName evidence="1">Uncharacterized protein</fullName>
    </submittedName>
</protein>
<dbReference type="Proteomes" id="UP000217528">
    <property type="component" value="Unassembled WGS sequence"/>
</dbReference>
<name>A0A2A2HE53_9EURY</name>
<comment type="caution">
    <text evidence="1">The sequence shown here is derived from an EMBL/GenBank/DDBJ whole genome shotgun (WGS) entry which is preliminary data.</text>
</comment>
<sequence length="242" mass="30145">MVGYSDMKLDMELYLRRRINKEYPILFNRVNWQVLEENMDNLVEFQKQHERILPLNFRPNLVENDPKGIYELFSKKIIEAIFSRKSNYWQVYRHDPNSGYYDDVYEFIQEFPEWSKLVYYDEDPYNPYDDILTIQYKDYPILFNRFNWQYISQNIRKLYQLTLNEKKPVIPPILFMYDICIKNMSENYKNISDKIYEYYESEEEKGNEYFKNWDKKYDYDSVYEFIMTYPEFKDIVYFDPDK</sequence>
<dbReference type="RefSeq" id="WP_095608494.1">
    <property type="nucleotide sequence ID" value="NZ_LMVN01000011.1"/>
</dbReference>
<organism evidence="1 3">
    <name type="scientific">Methanosphaera cuniculi</name>
    <dbReference type="NCBI Taxonomy" id="1077256"/>
    <lineage>
        <taxon>Archaea</taxon>
        <taxon>Methanobacteriati</taxon>
        <taxon>Methanobacteriota</taxon>
        <taxon>Methanomada group</taxon>
        <taxon>Methanobacteria</taxon>
        <taxon>Methanobacteriales</taxon>
        <taxon>Methanobacteriaceae</taxon>
        <taxon>Methanosphaera</taxon>
    </lineage>
</organism>
<reference evidence="1 3" key="2">
    <citation type="journal article" date="2017" name="BMC Genomics">
        <title>Genomic analysis of methanogenic archaea reveals a shift towards energy conservation.</title>
        <authorList>
            <person name="Gilmore S.P."/>
            <person name="Henske J.K."/>
            <person name="Sexton J.A."/>
            <person name="Solomon K.V."/>
            <person name="Seppala S."/>
            <person name="Yoo J.I."/>
            <person name="Huyett L.M."/>
            <person name="Pressman A."/>
            <person name="Cogan J.Z."/>
            <person name="Kivenson V."/>
            <person name="Peng X."/>
            <person name="Tan Y."/>
            <person name="Valentine D.L."/>
            <person name="O'Malley M.A."/>
        </authorList>
    </citation>
    <scope>NUCLEOTIDE SEQUENCE [LARGE SCALE GENOMIC DNA]</scope>
    <source>
        <strain evidence="1 3">1R-7</strain>
    </source>
</reference>
<keyword evidence="3" id="KW-1185">Reference proteome</keyword>
<dbReference type="Proteomes" id="UP000246004">
    <property type="component" value="Unassembled WGS sequence"/>
</dbReference>
<gene>
    <name evidence="1" type="ORF">ASJ82_08000</name>
    <name evidence="2" type="ORF">MSCUN_09990</name>
</gene>
<dbReference type="AlphaFoldDB" id="A0A2A2HE53"/>
<dbReference type="EMBL" id="LMVN01000011">
    <property type="protein sequence ID" value="PAV07608.1"/>
    <property type="molecule type" value="Genomic_DNA"/>
</dbReference>
<evidence type="ECO:0000313" key="3">
    <source>
        <dbReference type="Proteomes" id="UP000217528"/>
    </source>
</evidence>